<proteinExistence type="predicted"/>
<dbReference type="GeneID" id="95979154"/>
<evidence type="ECO:0000313" key="1">
    <source>
        <dbReference type="EMBL" id="KAL1306796.1"/>
    </source>
</evidence>
<evidence type="ECO:0008006" key="3">
    <source>
        <dbReference type="Google" id="ProtNLM"/>
    </source>
</evidence>
<reference evidence="1 2" key="1">
    <citation type="submission" date="2024-07" db="EMBL/GenBank/DDBJ databases">
        <title>Draft sequence of the Neodothiora populina.</title>
        <authorList>
            <person name="Drown D.D."/>
            <person name="Schuette U.S."/>
            <person name="Buechlein A.B."/>
            <person name="Rusch D.R."/>
            <person name="Winton L.W."/>
            <person name="Adams G.A."/>
        </authorList>
    </citation>
    <scope>NUCLEOTIDE SEQUENCE [LARGE SCALE GENOMIC DNA]</scope>
    <source>
        <strain evidence="1 2">CPC 39397</strain>
    </source>
</reference>
<name>A0ABR3PKY2_9PEZI</name>
<gene>
    <name evidence="1" type="ORF">AAFC00_005455</name>
</gene>
<comment type="caution">
    <text evidence="1">The sequence shown here is derived from an EMBL/GenBank/DDBJ whole genome shotgun (WGS) entry which is preliminary data.</text>
</comment>
<protein>
    <recommendedName>
        <fullName evidence="3">C6 transcription factor</fullName>
    </recommendedName>
</protein>
<dbReference type="RefSeq" id="XP_069203068.1">
    <property type="nucleotide sequence ID" value="XM_069348612.1"/>
</dbReference>
<dbReference type="EMBL" id="JBFMKM010000004">
    <property type="protein sequence ID" value="KAL1306796.1"/>
    <property type="molecule type" value="Genomic_DNA"/>
</dbReference>
<accession>A0ABR3PKY2</accession>
<dbReference type="Proteomes" id="UP001562354">
    <property type="component" value="Unassembled WGS sequence"/>
</dbReference>
<sequence>MLEEMCLAITDPFLGFCTAIAATVFLQFSLADGSPISGVAEAGLIRAKEVMQSLSSRWPILSKVSELLRGLEQIEKAQARTASVTTPQTEAAREALIWRVLLFDAAKEAEPAPETIFAETMGPRRDEQTLQPVHPAIADTSANTGFVPSAADPPLQTRVDPLMAPPFSRLTPVDGIVQPDLLSMADMMGASPARAFDEWWSYGPL</sequence>
<evidence type="ECO:0000313" key="2">
    <source>
        <dbReference type="Proteomes" id="UP001562354"/>
    </source>
</evidence>
<organism evidence="1 2">
    <name type="scientific">Neodothiora populina</name>
    <dbReference type="NCBI Taxonomy" id="2781224"/>
    <lineage>
        <taxon>Eukaryota</taxon>
        <taxon>Fungi</taxon>
        <taxon>Dikarya</taxon>
        <taxon>Ascomycota</taxon>
        <taxon>Pezizomycotina</taxon>
        <taxon>Dothideomycetes</taxon>
        <taxon>Dothideomycetidae</taxon>
        <taxon>Dothideales</taxon>
        <taxon>Dothioraceae</taxon>
        <taxon>Neodothiora</taxon>
    </lineage>
</organism>
<keyword evidence="2" id="KW-1185">Reference proteome</keyword>